<accession>A0A843WSW1</accession>
<evidence type="ECO:0000313" key="4">
    <source>
        <dbReference type="EMBL" id="MQM09578.1"/>
    </source>
</evidence>
<evidence type="ECO:0000259" key="3">
    <source>
        <dbReference type="PROSITE" id="PS50158"/>
    </source>
</evidence>
<dbReference type="EMBL" id="NMUH01004413">
    <property type="protein sequence ID" value="MQM09578.1"/>
    <property type="molecule type" value="Genomic_DNA"/>
</dbReference>
<dbReference type="InterPro" id="IPR001878">
    <property type="entry name" value="Znf_CCHC"/>
</dbReference>
<dbReference type="Gene3D" id="4.10.60.10">
    <property type="entry name" value="Zinc finger, CCHC-type"/>
    <property type="match status" value="1"/>
</dbReference>
<evidence type="ECO:0000313" key="5">
    <source>
        <dbReference type="Proteomes" id="UP000652761"/>
    </source>
</evidence>
<gene>
    <name evidence="4" type="ORF">Taro_042453</name>
</gene>
<proteinExistence type="predicted"/>
<dbReference type="GO" id="GO:0003676">
    <property type="term" value="F:nucleic acid binding"/>
    <property type="evidence" value="ECO:0007669"/>
    <property type="project" value="InterPro"/>
</dbReference>
<reference evidence="4" key="1">
    <citation type="submission" date="2017-07" db="EMBL/GenBank/DDBJ databases">
        <title>Taro Niue Genome Assembly and Annotation.</title>
        <authorList>
            <person name="Atibalentja N."/>
            <person name="Keating K."/>
            <person name="Fields C.J."/>
        </authorList>
    </citation>
    <scope>NUCLEOTIDE SEQUENCE</scope>
    <source>
        <strain evidence="4">Niue_2</strain>
        <tissue evidence="4">Leaf</tissue>
    </source>
</reference>
<dbReference type="InterPro" id="IPR036875">
    <property type="entry name" value="Znf_CCHC_sf"/>
</dbReference>
<dbReference type="SUPFAM" id="SSF57756">
    <property type="entry name" value="Retrovirus zinc finger-like domains"/>
    <property type="match status" value="1"/>
</dbReference>
<keyword evidence="1" id="KW-0862">Zinc</keyword>
<dbReference type="Proteomes" id="UP000652761">
    <property type="component" value="Unassembled WGS sequence"/>
</dbReference>
<name>A0A843WSW1_COLES</name>
<feature type="compositionally biased region" description="Acidic residues" evidence="2">
    <location>
        <begin position="42"/>
        <end position="56"/>
    </location>
</feature>
<dbReference type="PROSITE" id="PS50158">
    <property type="entry name" value="ZF_CCHC"/>
    <property type="match status" value="1"/>
</dbReference>
<keyword evidence="1" id="KW-0479">Metal-binding</keyword>
<feature type="domain" description="CCHC-type" evidence="3">
    <location>
        <begin position="2"/>
        <end position="17"/>
    </location>
</feature>
<keyword evidence="1" id="KW-0863">Zinc-finger</keyword>
<dbReference type="GO" id="GO:0008270">
    <property type="term" value="F:zinc ion binding"/>
    <property type="evidence" value="ECO:0007669"/>
    <property type="project" value="UniProtKB-KW"/>
</dbReference>
<feature type="region of interest" description="Disordered" evidence="2">
    <location>
        <begin position="31"/>
        <end position="56"/>
    </location>
</feature>
<comment type="caution">
    <text evidence="4">The sequence shown here is derived from an EMBL/GenBank/DDBJ whole genome shotgun (WGS) entry which is preliminary data.</text>
</comment>
<organism evidence="4 5">
    <name type="scientific">Colocasia esculenta</name>
    <name type="common">Wild taro</name>
    <name type="synonym">Arum esculentum</name>
    <dbReference type="NCBI Taxonomy" id="4460"/>
    <lineage>
        <taxon>Eukaryota</taxon>
        <taxon>Viridiplantae</taxon>
        <taxon>Streptophyta</taxon>
        <taxon>Embryophyta</taxon>
        <taxon>Tracheophyta</taxon>
        <taxon>Spermatophyta</taxon>
        <taxon>Magnoliopsida</taxon>
        <taxon>Liliopsida</taxon>
        <taxon>Araceae</taxon>
        <taxon>Aroideae</taxon>
        <taxon>Colocasieae</taxon>
        <taxon>Colocasia</taxon>
    </lineage>
</organism>
<sequence>MCFECKQSGHLKVECPKIKKKEYKKKYPSKKYKKFKRKSNEEDSFENSSSEEQEEEAINLALMANSDDKVNSDTSFESSSDSEDDLEEAINKLYHEYKENFGVALSERAPLRFLLTLLTEERSVYHRLQWNFESFVAEVTFTFNLKGLEETKA</sequence>
<evidence type="ECO:0000256" key="2">
    <source>
        <dbReference type="SAM" id="MobiDB-lite"/>
    </source>
</evidence>
<dbReference type="AlphaFoldDB" id="A0A843WSW1"/>
<protein>
    <recommendedName>
        <fullName evidence="3">CCHC-type domain-containing protein</fullName>
    </recommendedName>
</protein>
<evidence type="ECO:0000256" key="1">
    <source>
        <dbReference type="PROSITE-ProRule" id="PRU00047"/>
    </source>
</evidence>
<keyword evidence="5" id="KW-1185">Reference proteome</keyword>